<dbReference type="PANTHER" id="PTHR37299">
    <property type="entry name" value="TRANSCRIPTIONAL REGULATOR-RELATED"/>
    <property type="match status" value="1"/>
</dbReference>
<feature type="domain" description="Response regulatory" evidence="2">
    <location>
        <begin position="5"/>
        <end position="117"/>
    </location>
</feature>
<dbReference type="InterPro" id="IPR011006">
    <property type="entry name" value="CheY-like_superfamily"/>
</dbReference>
<evidence type="ECO:0008006" key="6">
    <source>
        <dbReference type="Google" id="ProtNLM"/>
    </source>
</evidence>
<dbReference type="InterPro" id="IPR046947">
    <property type="entry name" value="LytR-like"/>
</dbReference>
<keyword evidence="1" id="KW-0597">Phosphoprotein</keyword>
<evidence type="ECO:0000313" key="4">
    <source>
        <dbReference type="EMBL" id="KRN49842.1"/>
    </source>
</evidence>
<dbReference type="PATRIC" id="fig|1410657.5.peg.659"/>
<evidence type="ECO:0000313" key="5">
    <source>
        <dbReference type="Proteomes" id="UP000051841"/>
    </source>
</evidence>
<feature type="domain" description="HTH LytTR-type" evidence="3">
    <location>
        <begin position="128"/>
        <end position="225"/>
    </location>
</feature>
<dbReference type="RefSeq" id="WP_029071242.1">
    <property type="nucleotide sequence ID" value="NZ_JNKN01000023.1"/>
</dbReference>
<dbReference type="GO" id="GO:0003677">
    <property type="term" value="F:DNA binding"/>
    <property type="evidence" value="ECO:0007669"/>
    <property type="project" value="InterPro"/>
</dbReference>
<dbReference type="InterPro" id="IPR058245">
    <property type="entry name" value="NreC/VraR/RcsB-like_REC"/>
</dbReference>
<dbReference type="Proteomes" id="UP000051841">
    <property type="component" value="Unassembled WGS sequence"/>
</dbReference>
<comment type="caution">
    <text evidence="4">The sequence shown here is derived from an EMBL/GenBank/DDBJ whole genome shotgun (WGS) entry which is preliminary data.</text>
</comment>
<dbReference type="Pfam" id="PF04397">
    <property type="entry name" value="LytTR"/>
    <property type="match status" value="1"/>
</dbReference>
<dbReference type="SUPFAM" id="SSF52172">
    <property type="entry name" value="CheY-like"/>
    <property type="match status" value="1"/>
</dbReference>
<feature type="modified residue" description="4-aspartylphosphate" evidence="1">
    <location>
        <position position="54"/>
    </location>
</feature>
<evidence type="ECO:0000256" key="1">
    <source>
        <dbReference type="PROSITE-ProRule" id="PRU00169"/>
    </source>
</evidence>
<keyword evidence="5" id="KW-1185">Reference proteome</keyword>
<reference evidence="4 5" key="1">
    <citation type="journal article" date="2015" name="Genome Announc.">
        <title>Expanding the biotechnology potential of lactobacilli through comparative genomics of 213 strains and associated genera.</title>
        <authorList>
            <person name="Sun Z."/>
            <person name="Harris H.M."/>
            <person name="McCann A."/>
            <person name="Guo C."/>
            <person name="Argimon S."/>
            <person name="Zhang W."/>
            <person name="Yang X."/>
            <person name="Jeffery I.B."/>
            <person name="Cooney J.C."/>
            <person name="Kagawa T.F."/>
            <person name="Liu W."/>
            <person name="Song Y."/>
            <person name="Salvetti E."/>
            <person name="Wrobel A."/>
            <person name="Rasinkangas P."/>
            <person name="Parkhill J."/>
            <person name="Rea M.C."/>
            <person name="O'Sullivan O."/>
            <person name="Ritari J."/>
            <person name="Douillard F.P."/>
            <person name="Paul Ross R."/>
            <person name="Yang R."/>
            <person name="Briner A.E."/>
            <person name="Felis G.E."/>
            <person name="de Vos W.M."/>
            <person name="Barrangou R."/>
            <person name="Klaenhammer T.R."/>
            <person name="Caufield P.W."/>
            <person name="Cui Y."/>
            <person name="Zhang H."/>
            <person name="O'Toole P.W."/>
        </authorList>
    </citation>
    <scope>NUCLEOTIDE SEQUENCE [LARGE SCALE GENOMIC DNA]</scope>
    <source>
        <strain evidence="4 5">DSM 20405</strain>
    </source>
</reference>
<name>A0A0R2HAB0_9FIRM</name>
<dbReference type="CDD" id="cd17535">
    <property type="entry name" value="REC_NarL-like"/>
    <property type="match status" value="1"/>
</dbReference>
<dbReference type="GO" id="GO:0000156">
    <property type="term" value="F:phosphorelay response regulator activity"/>
    <property type="evidence" value="ECO:0007669"/>
    <property type="project" value="InterPro"/>
</dbReference>
<organism evidence="4 5">
    <name type="scientific">Kandleria vitulina DSM 20405</name>
    <dbReference type="NCBI Taxonomy" id="1410657"/>
    <lineage>
        <taxon>Bacteria</taxon>
        <taxon>Bacillati</taxon>
        <taxon>Bacillota</taxon>
        <taxon>Erysipelotrichia</taxon>
        <taxon>Erysipelotrichales</taxon>
        <taxon>Coprobacillaceae</taxon>
        <taxon>Kandleria</taxon>
    </lineage>
</organism>
<sequence>MNKNRVMICDDDPVIHSTIKEMLSEYDDVFEFVSVYDGESLLQYKEMFSILLLDIDMGVLDGIETAKRLKNNGIEPLIIMISSKRERFKEAFMIGASRFVTKPIDKDELVEAIQYAKSQIIGYTTHVVSKKGRKYKIFEKDIEYIKAVKDYVEIVCKQETYDCNCPLKKMEETLDEELFMSCHRSYVVNISKIRDLQDDCIITISGKEIPISRRKKKGMMKAIMNFELRGKI</sequence>
<dbReference type="SMART" id="SM00850">
    <property type="entry name" value="LytTR"/>
    <property type="match status" value="1"/>
</dbReference>
<dbReference type="Gene3D" id="2.40.50.1020">
    <property type="entry name" value="LytTr DNA-binding domain"/>
    <property type="match status" value="1"/>
</dbReference>
<protein>
    <recommendedName>
        <fullName evidence="6">Stage 0 sporulation protein A homolog</fullName>
    </recommendedName>
</protein>
<gene>
    <name evidence="4" type="ORF">IV49_GL000633</name>
</gene>
<dbReference type="AlphaFoldDB" id="A0A0R2HAB0"/>
<dbReference type="PANTHER" id="PTHR37299:SF1">
    <property type="entry name" value="STAGE 0 SPORULATION PROTEIN A HOMOLOG"/>
    <property type="match status" value="1"/>
</dbReference>
<dbReference type="PROSITE" id="PS50930">
    <property type="entry name" value="HTH_LYTTR"/>
    <property type="match status" value="1"/>
</dbReference>
<dbReference type="EMBL" id="JQBL01000019">
    <property type="protein sequence ID" value="KRN49842.1"/>
    <property type="molecule type" value="Genomic_DNA"/>
</dbReference>
<dbReference type="InterPro" id="IPR001789">
    <property type="entry name" value="Sig_transdc_resp-reg_receiver"/>
</dbReference>
<dbReference type="PROSITE" id="PS50110">
    <property type="entry name" value="RESPONSE_REGULATORY"/>
    <property type="match status" value="1"/>
</dbReference>
<proteinExistence type="predicted"/>
<dbReference type="SMART" id="SM00448">
    <property type="entry name" value="REC"/>
    <property type="match status" value="1"/>
</dbReference>
<dbReference type="Pfam" id="PF00072">
    <property type="entry name" value="Response_reg"/>
    <property type="match status" value="1"/>
</dbReference>
<evidence type="ECO:0000259" key="2">
    <source>
        <dbReference type="PROSITE" id="PS50110"/>
    </source>
</evidence>
<dbReference type="Gene3D" id="3.40.50.2300">
    <property type="match status" value="1"/>
</dbReference>
<accession>A0A0R2HAB0</accession>
<dbReference type="InterPro" id="IPR007492">
    <property type="entry name" value="LytTR_DNA-bd_dom"/>
</dbReference>
<evidence type="ECO:0000259" key="3">
    <source>
        <dbReference type="PROSITE" id="PS50930"/>
    </source>
</evidence>